<keyword evidence="3" id="KW-0206">Cytoskeleton</keyword>
<reference evidence="7" key="1">
    <citation type="submission" date="2017-02" db="UniProtKB">
        <authorList>
            <consortium name="WormBaseParasite"/>
        </authorList>
    </citation>
    <scope>IDENTIFICATION</scope>
</reference>
<dbReference type="InterPro" id="IPR048491">
    <property type="entry name" value="XMAP215_CLASP_TOG"/>
</dbReference>
<feature type="domain" description="TOG" evidence="5">
    <location>
        <begin position="83"/>
        <end position="319"/>
    </location>
</feature>
<proteinExistence type="predicted"/>
<dbReference type="InterPro" id="IPR034085">
    <property type="entry name" value="TOG"/>
</dbReference>
<dbReference type="SMART" id="SM01349">
    <property type="entry name" value="TOG"/>
    <property type="match status" value="1"/>
</dbReference>
<keyword evidence="2" id="KW-0963">Cytoplasm</keyword>
<evidence type="ECO:0000259" key="5">
    <source>
        <dbReference type="SMART" id="SM01349"/>
    </source>
</evidence>
<dbReference type="Proteomes" id="UP000038045">
    <property type="component" value="Unplaced"/>
</dbReference>
<dbReference type="InterPro" id="IPR011989">
    <property type="entry name" value="ARM-like"/>
</dbReference>
<dbReference type="STRING" id="131310.A0A0N4ZIB0"/>
<name>A0A0N4ZIB0_PARTI</name>
<dbReference type="Pfam" id="PF21041">
    <property type="entry name" value="XMAP215_CLASP_TOG"/>
    <property type="match status" value="1"/>
</dbReference>
<evidence type="ECO:0000313" key="6">
    <source>
        <dbReference type="Proteomes" id="UP000038045"/>
    </source>
</evidence>
<dbReference type="GO" id="GO:0007051">
    <property type="term" value="P:spindle organization"/>
    <property type="evidence" value="ECO:0007669"/>
    <property type="project" value="InterPro"/>
</dbReference>
<dbReference type="PANTHER" id="PTHR12609">
    <property type="entry name" value="MICROTUBULE ASSOCIATED PROTEIN XMAP215"/>
    <property type="match status" value="1"/>
</dbReference>
<feature type="compositionally biased region" description="Polar residues" evidence="4">
    <location>
        <begin position="39"/>
        <end position="59"/>
    </location>
</feature>
<feature type="region of interest" description="Disordered" evidence="4">
    <location>
        <begin position="1"/>
        <end position="59"/>
    </location>
</feature>
<dbReference type="InterPro" id="IPR045110">
    <property type="entry name" value="XMAP215"/>
</dbReference>
<dbReference type="FunFam" id="1.25.10.10:FF:000050">
    <property type="entry name" value="Cytoskeleton-associated protein 5 isoform X1"/>
    <property type="match status" value="1"/>
</dbReference>
<evidence type="ECO:0000256" key="3">
    <source>
        <dbReference type="ARBA" id="ARBA00023212"/>
    </source>
</evidence>
<evidence type="ECO:0000256" key="4">
    <source>
        <dbReference type="SAM" id="MobiDB-lite"/>
    </source>
</evidence>
<dbReference type="Gene3D" id="1.25.10.10">
    <property type="entry name" value="Leucine-rich Repeat Variant"/>
    <property type="match status" value="1"/>
</dbReference>
<organism evidence="6 7">
    <name type="scientific">Parastrongyloides trichosuri</name>
    <name type="common">Possum-specific nematode worm</name>
    <dbReference type="NCBI Taxonomy" id="131310"/>
    <lineage>
        <taxon>Eukaryota</taxon>
        <taxon>Metazoa</taxon>
        <taxon>Ecdysozoa</taxon>
        <taxon>Nematoda</taxon>
        <taxon>Chromadorea</taxon>
        <taxon>Rhabditida</taxon>
        <taxon>Tylenchina</taxon>
        <taxon>Panagrolaimomorpha</taxon>
        <taxon>Strongyloidoidea</taxon>
        <taxon>Strongyloididae</taxon>
        <taxon>Parastrongyloides</taxon>
    </lineage>
</organism>
<feature type="region of interest" description="Disordered" evidence="4">
    <location>
        <begin position="858"/>
        <end position="877"/>
    </location>
</feature>
<dbReference type="GO" id="GO:0051010">
    <property type="term" value="F:microtubule plus-end binding"/>
    <property type="evidence" value="ECO:0007669"/>
    <property type="project" value="InterPro"/>
</dbReference>
<dbReference type="GO" id="GO:0030951">
    <property type="term" value="P:establishment or maintenance of microtubule cytoskeleton polarity"/>
    <property type="evidence" value="ECO:0007669"/>
    <property type="project" value="InterPro"/>
</dbReference>
<protein>
    <submittedName>
        <fullName evidence="7">TOG domain-containing protein</fullName>
    </submittedName>
</protein>
<dbReference type="GO" id="GO:0046785">
    <property type="term" value="P:microtubule polymerization"/>
    <property type="evidence" value="ECO:0007669"/>
    <property type="project" value="InterPro"/>
</dbReference>
<dbReference type="GO" id="GO:0061863">
    <property type="term" value="F:microtubule plus end polymerase"/>
    <property type="evidence" value="ECO:0007669"/>
    <property type="project" value="InterPro"/>
</dbReference>
<dbReference type="AlphaFoldDB" id="A0A0N4ZIB0"/>
<accession>A0A0N4ZIB0</accession>
<dbReference type="GO" id="GO:0005856">
    <property type="term" value="C:cytoskeleton"/>
    <property type="evidence" value="ECO:0007669"/>
    <property type="project" value="UniProtKB-SubCell"/>
</dbReference>
<comment type="subcellular location">
    <subcellularLocation>
        <location evidence="1">Cytoplasm</location>
        <location evidence="1">Cytoskeleton</location>
    </subcellularLocation>
</comment>
<dbReference type="SUPFAM" id="SSF48371">
    <property type="entry name" value="ARM repeat"/>
    <property type="match status" value="1"/>
</dbReference>
<evidence type="ECO:0000313" key="7">
    <source>
        <dbReference type="WBParaSite" id="PTRK_0000766500.1"/>
    </source>
</evidence>
<evidence type="ECO:0000256" key="1">
    <source>
        <dbReference type="ARBA" id="ARBA00004245"/>
    </source>
</evidence>
<dbReference type="WBParaSite" id="PTRK_0000766500.1">
    <property type="protein sequence ID" value="PTRK_0000766500.1"/>
    <property type="gene ID" value="PTRK_0000766500"/>
</dbReference>
<evidence type="ECO:0000256" key="2">
    <source>
        <dbReference type="ARBA" id="ARBA00022490"/>
    </source>
</evidence>
<dbReference type="InterPro" id="IPR016024">
    <property type="entry name" value="ARM-type_fold"/>
</dbReference>
<keyword evidence="6" id="KW-1185">Reference proteome</keyword>
<sequence length="899" mass="102292">MKPLPKTVLSCNEMDENDGSSEKKGLKKKKPLGTKNTKSPTSTSESTNLETVLSSNSNKNQRFKDEAKLKLLKWQFEVPQPEHLQQLQSQLKEVVSIDLFNKLYNKDFKQQLKALDTLISVCDSDPEAIIVNSDLLFKWITLRILETNPSVLMKCLEFGQCISEVYKQKELMLHDVELSSFLPFLLLKTGETKEPIRIAVKKLVFDICDITSVSKVYGFLVEALKTKNSRMKTECLNIMENIIDNCYENVIGSHSASFKLIASSISDRDNNVRTAALNCFVAAYRSVGTEIYKLAGKLPDKDKAYLEERIKRSGVKEIGQRATSLPGRAKIVKPVATPIVTPNSNVRNEMFDEDNAYQQNENYNELNNDIKNSRKSMQVVEDVYDVDIDAEFPDLDINASKEASTRVTSSINVLGNKIELGNKEVYNKRELLKPKLDLKLYSNHINNIDQILYAVTSNDVKKASEGISDLFVILNNRDNFPIEVIQYKIDDIIICICRAIDIYKDNFTIQTPIPDDISTFCKNIFNLLLCTMNNQEYIETIKPETVCFFLSTVLGCVSRSFVSSNDLWKNSIHHSLNHATVKLCDNCNYNTMMIGIADCMAAHTGNNFNDKVFNLARKCMDKLSTMTTKKNNEWDAEVCLSSMNRIMKLFPTAQDKIYETTFHAIRNHIQRLIVVNKSKVRDAVSRNQHSKDKVWQYAARCLEKVMPTEIAKLDSTIMKINGMTNEEIVKLLSNIPIISCEWDAFFESAKSQDTGLVDLVIEGIKEKDPFLYQSCYRKFNLSKSLKPGCGKLWTKNILLVDSVYLNKSRIDHHMNRFKKSQEILDLVLVNKCPTRAQSIPHLNHTVITKNSIHLSSSSSALNQQSNEVQTPVSQYKKPKRLSALDRENLKEKLAQIRGL</sequence>